<name>A0A7W4P3M7_9PROT</name>
<comment type="caution">
    <text evidence="2">The sequence shown here is derived from an EMBL/GenBank/DDBJ whole genome shotgun (WGS) entry which is preliminary data.</text>
</comment>
<organism evidence="2 3">
    <name type="scientific">Gluconacetobacter johannae</name>
    <dbReference type="NCBI Taxonomy" id="112140"/>
    <lineage>
        <taxon>Bacteria</taxon>
        <taxon>Pseudomonadati</taxon>
        <taxon>Pseudomonadota</taxon>
        <taxon>Alphaproteobacteria</taxon>
        <taxon>Acetobacterales</taxon>
        <taxon>Acetobacteraceae</taxon>
        <taxon>Gluconacetobacter</taxon>
    </lineage>
</organism>
<evidence type="ECO:0000313" key="2">
    <source>
        <dbReference type="EMBL" id="MBB2176321.1"/>
    </source>
</evidence>
<dbReference type="EMBL" id="JABEQH010000012">
    <property type="protein sequence ID" value="MBB2176321.1"/>
    <property type="molecule type" value="Genomic_DNA"/>
</dbReference>
<evidence type="ECO:0000259" key="1">
    <source>
        <dbReference type="Pfam" id="PF07484"/>
    </source>
</evidence>
<dbReference type="AlphaFoldDB" id="A0A7W4P3M7"/>
<reference evidence="2 3" key="1">
    <citation type="submission" date="2020-04" db="EMBL/GenBank/DDBJ databases">
        <title>Description of novel Gluconacetobacter.</title>
        <authorList>
            <person name="Sombolestani A."/>
        </authorList>
    </citation>
    <scope>NUCLEOTIDE SEQUENCE [LARGE SCALE GENOMIC DNA]</scope>
    <source>
        <strain evidence="2 3">LMG 21312</strain>
    </source>
</reference>
<dbReference type="Proteomes" id="UP000561066">
    <property type="component" value="Unassembled WGS sequence"/>
</dbReference>
<evidence type="ECO:0000313" key="3">
    <source>
        <dbReference type="Proteomes" id="UP000561066"/>
    </source>
</evidence>
<dbReference type="SUPFAM" id="SSF88874">
    <property type="entry name" value="Receptor-binding domain of short tail fibre protein gp12"/>
    <property type="match status" value="1"/>
</dbReference>
<dbReference type="Pfam" id="PF07484">
    <property type="entry name" value="Collar"/>
    <property type="match status" value="1"/>
</dbReference>
<proteinExistence type="predicted"/>
<accession>A0A7W4P3M7</accession>
<feature type="domain" description="Phage tail collar" evidence="1">
    <location>
        <begin position="105"/>
        <end position="161"/>
    </location>
</feature>
<dbReference type="Gene3D" id="3.90.1340.10">
    <property type="entry name" value="Phage tail collar domain"/>
    <property type="match status" value="1"/>
</dbReference>
<dbReference type="InterPro" id="IPR011083">
    <property type="entry name" value="Phage_tail_collar_dom"/>
</dbReference>
<protein>
    <submittedName>
        <fullName evidence="2">Tail fiber protein</fullName>
    </submittedName>
</protein>
<dbReference type="RefSeq" id="WP_182943668.1">
    <property type="nucleotide sequence ID" value="NZ_JABEQH010000012.1"/>
</dbReference>
<gene>
    <name evidence="2" type="ORF">HLH21_10315</name>
</gene>
<sequence>MSGSAARFIWPNSFSVDASGVPRVGARLFFYQAGTTTPQATFADPGLTIANTNPVVADEAGQFGDIFLLDDPAYAVVLDDAEGNQVWAMDPVGVGTGGTGTLPVGAIMDFAGAAAPPGWLLCYGQTVGRTTYAALFAAIGTIFGPGDGATTFGLPDLRGRATFGVDNMGGAAANRLTMAGSGVNAVVPGAVGGDQNAPAHTHVLTDPGHDHALNDPGHTHEYGYQTMRDSGTDTAHYYAYSYTQGGTNWQTSQSTTGIVIDSATSGITISGSGTGAAANVPPAICLNRIIYTGVGG</sequence>
<keyword evidence="3" id="KW-1185">Reference proteome</keyword>
<dbReference type="InterPro" id="IPR037053">
    <property type="entry name" value="Phage_tail_collar_dom_sf"/>
</dbReference>